<dbReference type="SUPFAM" id="SSF54197">
    <property type="entry name" value="HIT-like"/>
    <property type="match status" value="1"/>
</dbReference>
<accession>A0A1S4EBY6</accession>
<dbReference type="RefSeq" id="XP_017299622.1">
    <property type="nucleotide sequence ID" value="XM_017444133.2"/>
</dbReference>
<keyword evidence="1" id="KW-0732">Signal</keyword>
<evidence type="ECO:0000256" key="1">
    <source>
        <dbReference type="SAM" id="SignalP"/>
    </source>
</evidence>
<gene>
    <name evidence="3" type="primary">LOC108252406</name>
</gene>
<keyword evidence="2" id="KW-1185">Reference proteome</keyword>
<name>A0A1S4EBY6_DIACI</name>
<dbReference type="GeneID" id="108252406"/>
<dbReference type="InterPro" id="IPR001310">
    <property type="entry name" value="Histidine_triad_HIT"/>
</dbReference>
<dbReference type="PANTHER" id="PTHR23089">
    <property type="entry name" value="HISTIDINE TRIAD HIT PROTEIN"/>
    <property type="match status" value="1"/>
</dbReference>
<organism evidence="2 3">
    <name type="scientific">Diaphorina citri</name>
    <name type="common">Asian citrus psyllid</name>
    <dbReference type="NCBI Taxonomy" id="121845"/>
    <lineage>
        <taxon>Eukaryota</taxon>
        <taxon>Metazoa</taxon>
        <taxon>Ecdysozoa</taxon>
        <taxon>Arthropoda</taxon>
        <taxon>Hexapoda</taxon>
        <taxon>Insecta</taxon>
        <taxon>Pterygota</taxon>
        <taxon>Neoptera</taxon>
        <taxon>Paraneoptera</taxon>
        <taxon>Hemiptera</taxon>
        <taxon>Sternorrhyncha</taxon>
        <taxon>Psylloidea</taxon>
        <taxon>Psyllidae</taxon>
        <taxon>Diaphorininae</taxon>
        <taxon>Diaphorina</taxon>
    </lineage>
</organism>
<feature type="signal peptide" evidence="1">
    <location>
        <begin position="1"/>
        <end position="22"/>
    </location>
</feature>
<dbReference type="AlphaFoldDB" id="A0A1S4EBY6"/>
<protein>
    <submittedName>
        <fullName evidence="3">Uncharacterized protein LOC108252406 isoform X2</fullName>
    </submittedName>
</protein>
<dbReference type="KEGG" id="dci:108252406"/>
<proteinExistence type="predicted"/>
<evidence type="ECO:0000313" key="3">
    <source>
        <dbReference type="RefSeq" id="XP_017299622.1"/>
    </source>
</evidence>
<evidence type="ECO:0000313" key="2">
    <source>
        <dbReference type="Proteomes" id="UP000079169"/>
    </source>
</evidence>
<dbReference type="Pfam" id="PF11969">
    <property type="entry name" value="DcpS_C"/>
    <property type="match status" value="1"/>
</dbReference>
<feature type="chain" id="PRO_5010252132" evidence="1">
    <location>
        <begin position="23"/>
        <end position="199"/>
    </location>
</feature>
<dbReference type="Gene3D" id="3.30.428.10">
    <property type="entry name" value="HIT-like"/>
    <property type="match status" value="1"/>
</dbReference>
<sequence length="199" mass="22815">MKVTHLSCILLVLTLAIHSVHCRRGRGQKDGGEGKKGKKGEIVYGLKPDYLKMRGVVNVAGYPCHPAAVGRVRTLLYSHWWSSTETILKRIAHHEVSHNLTIIYEDTQCIAWEEMYHKVAPFHYKLVPKYNVPNMNYLIAENKTLYGHLLLVAGKITKMMNLTDGYRIHVNNGPLAEQFYDWLYLDIFADKRLGWPPGK</sequence>
<dbReference type="Proteomes" id="UP000079169">
    <property type="component" value="Unplaced"/>
</dbReference>
<dbReference type="InterPro" id="IPR036265">
    <property type="entry name" value="HIT-like_sf"/>
</dbReference>
<reference evidence="3" key="1">
    <citation type="submission" date="2025-08" db="UniProtKB">
        <authorList>
            <consortium name="RefSeq"/>
        </authorList>
    </citation>
    <scope>IDENTIFICATION</scope>
</reference>